<dbReference type="PANTHER" id="PTHR36453">
    <property type="entry name" value="SECRETED PROTEIN-RELATED"/>
    <property type="match status" value="1"/>
</dbReference>
<evidence type="ECO:0000313" key="1">
    <source>
        <dbReference type="EMBL" id="UJF36247.1"/>
    </source>
</evidence>
<reference evidence="1 2" key="1">
    <citation type="journal article" date="2024" name="Int. J. Syst. Evol. Microbiol.">
        <title>Paenibacillus hexagrammi sp. nov., a novel bacterium isolated from the gut content of Hexagrammos agrammus.</title>
        <authorList>
            <person name="Jung H.K."/>
            <person name="Kim D.G."/>
            <person name="Zin H."/>
            <person name="Park J."/>
            <person name="Jung H."/>
            <person name="Kim Y.O."/>
            <person name="Kong H.J."/>
            <person name="Kim J.W."/>
            <person name="Kim Y.S."/>
        </authorList>
    </citation>
    <scope>NUCLEOTIDE SEQUENCE [LARGE SCALE GENOMIC DNA]</scope>
    <source>
        <strain evidence="1 2">YPD9-1</strain>
    </source>
</reference>
<accession>A0ABY3SQB6</accession>
<evidence type="ECO:0000313" key="2">
    <source>
        <dbReference type="Proteomes" id="UP001649230"/>
    </source>
</evidence>
<dbReference type="CDD" id="cd02795">
    <property type="entry name" value="CBM6-CBM35-CBM36_like"/>
    <property type="match status" value="1"/>
</dbReference>
<keyword evidence="2" id="KW-1185">Reference proteome</keyword>
<name>A0ABY3SQB6_9BACL</name>
<dbReference type="InterPro" id="IPR011050">
    <property type="entry name" value="Pectin_lyase_fold/virulence"/>
</dbReference>
<dbReference type="PANTHER" id="PTHR36453:SF1">
    <property type="entry name" value="RIGHT HANDED BETA HELIX DOMAIN-CONTAINING PROTEIN"/>
    <property type="match status" value="1"/>
</dbReference>
<dbReference type="RefSeq" id="WP_235122802.1">
    <property type="nucleotide sequence ID" value="NZ_CP090978.1"/>
</dbReference>
<dbReference type="SUPFAM" id="SSF51126">
    <property type="entry name" value="Pectin lyase-like"/>
    <property type="match status" value="1"/>
</dbReference>
<dbReference type="Proteomes" id="UP001649230">
    <property type="component" value="Chromosome"/>
</dbReference>
<dbReference type="InterPro" id="IPR012334">
    <property type="entry name" value="Pectin_lyas_fold"/>
</dbReference>
<dbReference type="Gene3D" id="2.160.20.10">
    <property type="entry name" value="Single-stranded right-handed beta-helix, Pectin lyase-like"/>
    <property type="match status" value="1"/>
</dbReference>
<proteinExistence type="predicted"/>
<sequence length="283" mass="31672">MGIMASWIRNTTIERNEISDAPYMGIQVGNQSDIKSPNKTAGYNTVRNNKINNVMKLLDDGGGIYTLARQIGTQVTGNYISNIMRGKWAMDAPIAAIYHDSCSEYISVENNVLQQVANDLFYQESTNCKVKNITQLNNTDFSEHIQNQSGRTEKYSEPLKREAEKAKLKGYKIERSQDKYSNGEGIATEKAGSASVIFNKDTGSFYIRIAYLAENKGQSQFKLYINNVLLESWTASRPAEGLADEFKSFTTSSITLHRNDVIKVVGIAKGKAQARLDYIEIFN</sequence>
<gene>
    <name evidence="1" type="ORF">L0M14_03555</name>
</gene>
<organism evidence="1 2">
    <name type="scientific">Paenibacillus hexagrammi</name>
    <dbReference type="NCBI Taxonomy" id="2908839"/>
    <lineage>
        <taxon>Bacteria</taxon>
        <taxon>Bacillati</taxon>
        <taxon>Bacillota</taxon>
        <taxon>Bacilli</taxon>
        <taxon>Bacillales</taxon>
        <taxon>Paenibacillaceae</taxon>
        <taxon>Paenibacillus</taxon>
    </lineage>
</organism>
<dbReference type="EMBL" id="CP090978">
    <property type="protein sequence ID" value="UJF36247.1"/>
    <property type="molecule type" value="Genomic_DNA"/>
</dbReference>
<protein>
    <submittedName>
        <fullName evidence="1">Right-handed parallel beta-helix repeat-containing protein</fullName>
    </submittedName>
</protein>